<proteinExistence type="predicted"/>
<feature type="compositionally biased region" description="Basic residues" evidence="1">
    <location>
        <begin position="58"/>
        <end position="67"/>
    </location>
</feature>
<organism evidence="2 3">
    <name type="scientific">Aldrovandia affinis</name>
    <dbReference type="NCBI Taxonomy" id="143900"/>
    <lineage>
        <taxon>Eukaryota</taxon>
        <taxon>Metazoa</taxon>
        <taxon>Chordata</taxon>
        <taxon>Craniata</taxon>
        <taxon>Vertebrata</taxon>
        <taxon>Euteleostomi</taxon>
        <taxon>Actinopterygii</taxon>
        <taxon>Neopterygii</taxon>
        <taxon>Teleostei</taxon>
        <taxon>Notacanthiformes</taxon>
        <taxon>Halosauridae</taxon>
        <taxon>Aldrovandia</taxon>
    </lineage>
</organism>
<reference evidence="2" key="1">
    <citation type="journal article" date="2023" name="Science">
        <title>Genome structures resolve the early diversification of teleost fishes.</title>
        <authorList>
            <person name="Parey E."/>
            <person name="Louis A."/>
            <person name="Montfort J."/>
            <person name="Bouchez O."/>
            <person name="Roques C."/>
            <person name="Iampietro C."/>
            <person name="Lluch J."/>
            <person name="Castinel A."/>
            <person name="Donnadieu C."/>
            <person name="Desvignes T."/>
            <person name="Floi Bucao C."/>
            <person name="Jouanno E."/>
            <person name="Wen M."/>
            <person name="Mejri S."/>
            <person name="Dirks R."/>
            <person name="Jansen H."/>
            <person name="Henkel C."/>
            <person name="Chen W.J."/>
            <person name="Zahm M."/>
            <person name="Cabau C."/>
            <person name="Klopp C."/>
            <person name="Thompson A.W."/>
            <person name="Robinson-Rechavi M."/>
            <person name="Braasch I."/>
            <person name="Lecointre G."/>
            <person name="Bobe J."/>
            <person name="Postlethwait J.H."/>
            <person name="Berthelot C."/>
            <person name="Roest Crollius H."/>
            <person name="Guiguen Y."/>
        </authorList>
    </citation>
    <scope>NUCLEOTIDE SEQUENCE</scope>
    <source>
        <strain evidence="2">NC1722</strain>
    </source>
</reference>
<name>A0AAD7SR71_9TELE</name>
<evidence type="ECO:0000313" key="3">
    <source>
        <dbReference type="Proteomes" id="UP001221898"/>
    </source>
</evidence>
<feature type="compositionally biased region" description="Basic and acidic residues" evidence="1">
    <location>
        <begin position="184"/>
        <end position="195"/>
    </location>
</feature>
<evidence type="ECO:0000256" key="1">
    <source>
        <dbReference type="SAM" id="MobiDB-lite"/>
    </source>
</evidence>
<dbReference type="Proteomes" id="UP001221898">
    <property type="component" value="Unassembled WGS sequence"/>
</dbReference>
<protein>
    <submittedName>
        <fullName evidence="2">Uncharacterized protein</fullName>
    </submittedName>
</protein>
<accession>A0AAD7SR71</accession>
<gene>
    <name evidence="2" type="ORF">AAFF_G00304970</name>
</gene>
<dbReference type="AlphaFoldDB" id="A0AAD7SR71"/>
<sequence>MGSPAVPSLTTDRAAQRLGQACDRSPLPGLNEDLPSFNYQPRCVQHKGLRLQSNRIPGQKRWRRKRASRSEGCGGVSDRGPAERGGELFMWPSRPLHSQACLRPQACTAGDSPTAPTQPLISLRAGGWGAGLRQAVPARGRLTFEEGGQVDRGHAENAAPHSPGSKIPTGPSSRGAPDRAVPQTERRSDPFHGEQGRGFLPPMGQMSPLVLQ</sequence>
<feature type="region of interest" description="Disordered" evidence="1">
    <location>
        <begin position="152"/>
        <end position="212"/>
    </location>
</feature>
<comment type="caution">
    <text evidence="2">The sequence shown here is derived from an EMBL/GenBank/DDBJ whole genome shotgun (WGS) entry which is preliminary data.</text>
</comment>
<feature type="region of interest" description="Disordered" evidence="1">
    <location>
        <begin position="1"/>
        <end position="35"/>
    </location>
</feature>
<evidence type="ECO:0000313" key="2">
    <source>
        <dbReference type="EMBL" id="KAJ8406266.1"/>
    </source>
</evidence>
<keyword evidence="3" id="KW-1185">Reference proteome</keyword>
<feature type="region of interest" description="Disordered" evidence="1">
    <location>
        <begin position="57"/>
        <end position="86"/>
    </location>
</feature>
<dbReference type="EMBL" id="JAINUG010000044">
    <property type="protein sequence ID" value="KAJ8406266.1"/>
    <property type="molecule type" value="Genomic_DNA"/>
</dbReference>